<dbReference type="SUPFAM" id="SSF53448">
    <property type="entry name" value="Nucleotide-diphospho-sugar transferases"/>
    <property type="match status" value="1"/>
</dbReference>
<dbReference type="Gene3D" id="2.160.10.10">
    <property type="entry name" value="Hexapeptide repeat proteins"/>
    <property type="match status" value="1"/>
</dbReference>
<reference evidence="6 7" key="1">
    <citation type="submission" date="2013-04" db="EMBL/GenBank/DDBJ databases">
        <title>The Genome Sequence of Propionimicrobium lymphophilum ACS-093-V-SCH5.</title>
        <authorList>
            <consortium name="The Broad Institute Genomics Platform"/>
            <person name="Earl A."/>
            <person name="Ward D."/>
            <person name="Feldgarden M."/>
            <person name="Gevers D."/>
            <person name="Saerens B."/>
            <person name="Vaneechoutte M."/>
            <person name="Walker B."/>
            <person name="Young S."/>
            <person name="Zeng Q."/>
            <person name="Gargeya S."/>
            <person name="Fitzgerald M."/>
            <person name="Haas B."/>
            <person name="Abouelleil A."/>
            <person name="Allen A.W."/>
            <person name="Alvarado L."/>
            <person name="Arachchi H.M."/>
            <person name="Berlin A.M."/>
            <person name="Chapman S.B."/>
            <person name="Gainer-Dewar J."/>
            <person name="Goldberg J."/>
            <person name="Griggs A."/>
            <person name="Gujja S."/>
            <person name="Hansen M."/>
            <person name="Howarth C."/>
            <person name="Imamovic A."/>
            <person name="Ireland A."/>
            <person name="Larimer J."/>
            <person name="McCowan C."/>
            <person name="Murphy C."/>
            <person name="Pearson M."/>
            <person name="Poon T.W."/>
            <person name="Priest M."/>
            <person name="Roberts A."/>
            <person name="Saif S."/>
            <person name="Shea T."/>
            <person name="Sisk P."/>
            <person name="Sykes S."/>
            <person name="Wortman J."/>
            <person name="Nusbaum C."/>
            <person name="Birren B."/>
        </authorList>
    </citation>
    <scope>NUCLEOTIDE SEQUENCE [LARGE SCALE GENOMIC DNA]</scope>
    <source>
        <strain evidence="6 7">ACS-093-V-SCH5</strain>
    </source>
</reference>
<feature type="binding site" evidence="5">
    <location>
        <position position="91"/>
    </location>
    <ligand>
        <name>UTP</name>
        <dbReference type="ChEBI" id="CHEBI:46398"/>
    </ligand>
</feature>
<dbReference type="PATRIC" id="fig|883161.3.peg.642"/>
<feature type="binding site" evidence="5">
    <location>
        <position position="362"/>
    </location>
    <ligand>
        <name>UTP</name>
        <dbReference type="ChEBI" id="CHEBI:46398"/>
    </ligand>
</feature>
<dbReference type="HOGENOM" id="CLU_023632_1_0_11"/>
<dbReference type="GO" id="GO:0003983">
    <property type="term" value="F:UTP:glucose-1-phosphate uridylyltransferase activity"/>
    <property type="evidence" value="ECO:0007669"/>
    <property type="project" value="InterPro"/>
</dbReference>
<evidence type="ECO:0000256" key="1">
    <source>
        <dbReference type="ARBA" id="ARBA00010401"/>
    </source>
</evidence>
<evidence type="ECO:0000256" key="2">
    <source>
        <dbReference type="ARBA" id="ARBA00022679"/>
    </source>
</evidence>
<dbReference type="GO" id="GO:0006011">
    <property type="term" value="P:UDP-alpha-D-glucose metabolic process"/>
    <property type="evidence" value="ECO:0007669"/>
    <property type="project" value="InterPro"/>
</dbReference>
<evidence type="ECO:0000256" key="3">
    <source>
        <dbReference type="ARBA" id="ARBA00022695"/>
    </source>
</evidence>
<dbReference type="EMBL" id="AGZR01000005">
    <property type="protein sequence ID" value="EPD33110.1"/>
    <property type="molecule type" value="Genomic_DNA"/>
</dbReference>
<dbReference type="InterPro" id="IPR016267">
    <property type="entry name" value="UDPGP_trans"/>
</dbReference>
<accession>S2W475</accession>
<evidence type="ECO:0000256" key="5">
    <source>
        <dbReference type="PIRSR" id="PIRSR000806-2"/>
    </source>
</evidence>
<dbReference type="InterPro" id="IPR002618">
    <property type="entry name" value="UDPGP_fam"/>
</dbReference>
<dbReference type="Gene3D" id="3.90.550.10">
    <property type="entry name" value="Spore Coat Polysaccharide Biosynthesis Protein SpsA, Chain A"/>
    <property type="match status" value="1"/>
</dbReference>
<dbReference type="OrthoDB" id="9804758at2"/>
<evidence type="ECO:0000313" key="6">
    <source>
        <dbReference type="EMBL" id="EPD33110.1"/>
    </source>
</evidence>
<proteinExistence type="inferred from homology"/>
<comment type="caution">
    <text evidence="6">The sequence shown here is derived from an EMBL/GenBank/DDBJ whole genome shotgun (WGS) entry which is preliminary data.</text>
</comment>
<feature type="binding site" evidence="5">
    <location>
        <position position="184"/>
    </location>
    <ligand>
        <name>UTP</name>
        <dbReference type="ChEBI" id="CHEBI:46398"/>
    </ligand>
</feature>
<dbReference type="Pfam" id="PF01704">
    <property type="entry name" value="UDPGP"/>
    <property type="match status" value="1"/>
</dbReference>
<organism evidence="6 7">
    <name type="scientific">Propionimicrobium lymphophilum ACS-093-V-SCH5</name>
    <dbReference type="NCBI Taxonomy" id="883161"/>
    <lineage>
        <taxon>Bacteria</taxon>
        <taxon>Bacillati</taxon>
        <taxon>Actinomycetota</taxon>
        <taxon>Actinomycetes</taxon>
        <taxon>Propionibacteriales</taxon>
        <taxon>Propionibacteriaceae</taxon>
        <taxon>Propionimicrobium</taxon>
    </lineage>
</organism>
<dbReference type="InterPro" id="IPR029044">
    <property type="entry name" value="Nucleotide-diphossugar_trans"/>
</dbReference>
<keyword evidence="2" id="KW-0808">Transferase</keyword>
<dbReference type="STRING" id="883161.HMPREF9306_00640"/>
<feature type="binding site" evidence="5">
    <location>
        <position position="215"/>
    </location>
    <ligand>
        <name>UTP</name>
        <dbReference type="ChEBI" id="CHEBI:46398"/>
    </ligand>
</feature>
<dbReference type="Proteomes" id="UP000014417">
    <property type="component" value="Unassembled WGS sequence"/>
</dbReference>
<dbReference type="PANTHER" id="PTHR43511">
    <property type="match status" value="1"/>
</dbReference>
<dbReference type="AlphaFoldDB" id="S2W475"/>
<sequence>MAENGLQAAIAKMQQAEIGASAIESFTFYYRQLQDGKVGTIREEDIEPLTGVPVLRDIEVDEAAAKDALAKTVIIKLNGGLGTSMGLDGPKSLLHVRDGLTFLDISVRQVLAARKQYDVKLPIIFMHSFATRKPCLDALSEYPELTVDGLPIDFEQSSEPKLDADDLSPVSWPADPSLEWCPPGHGDIYPSLRDSGVLDQLIEGGYRYAAVSNVDNLGARPDARLAGWFASSGAEFACEVCRRTSNDRKGGHLAVRRSDQHIILRESAQTHEEDLQYFSDENRHAMFNSNNLWLDLAALRERLNERHGVLGLPLIKNTKTVDPTDPSSPKVIQIETAMGAAIEIFKKSTVVEIDRDRFVPVKKTNELLILRSDCYNLDDSYHLVANAKAPKVDLDPDYYQLIQDFDARFPKPLHLSRASALSVKGDVSFGENVEIIGDVKIEAPKPTKIPDKEVIEENR</sequence>
<feature type="binding site" evidence="5">
    <location>
        <position position="156"/>
    </location>
    <ligand>
        <name>UTP</name>
        <dbReference type="ChEBI" id="CHEBI:46398"/>
    </ligand>
</feature>
<name>S2W475_9ACTN</name>
<feature type="binding site" evidence="4">
    <location>
        <position position="185"/>
    </location>
    <ligand>
        <name>substrate</name>
    </ligand>
</feature>
<dbReference type="PIRSF" id="PIRSF000806">
    <property type="entry name" value="UDPGP"/>
    <property type="match status" value="1"/>
</dbReference>
<evidence type="ECO:0000313" key="7">
    <source>
        <dbReference type="Proteomes" id="UP000014417"/>
    </source>
</evidence>
<evidence type="ECO:0000256" key="4">
    <source>
        <dbReference type="PIRSR" id="PIRSR000806-1"/>
    </source>
</evidence>
<keyword evidence="3" id="KW-0548">Nucleotidyltransferase</keyword>
<dbReference type="RefSeq" id="WP_016455485.1">
    <property type="nucleotide sequence ID" value="NZ_KE150269.1"/>
</dbReference>
<gene>
    <name evidence="6" type="ORF">HMPREF9306_00640</name>
</gene>
<comment type="similarity">
    <text evidence="1">Belongs to the UDPGP type 1 family.</text>
</comment>
<evidence type="ECO:0008006" key="8">
    <source>
        <dbReference type="Google" id="ProtNLM"/>
    </source>
</evidence>
<keyword evidence="7" id="KW-1185">Reference proteome</keyword>
<protein>
    <recommendedName>
        <fullName evidence="8">UTP--glucose-1-phosphate uridylyltransferase</fullName>
    </recommendedName>
</protein>